<protein>
    <submittedName>
        <fullName evidence="2">Uncharacterized protein</fullName>
    </submittedName>
</protein>
<keyword evidence="1" id="KW-0472">Membrane</keyword>
<organism evidence="2 3">
    <name type="scientific">Rhizobium etli 8C-3</name>
    <dbReference type="NCBI Taxonomy" id="538025"/>
    <lineage>
        <taxon>Bacteria</taxon>
        <taxon>Pseudomonadati</taxon>
        <taxon>Pseudomonadota</taxon>
        <taxon>Alphaproteobacteria</taxon>
        <taxon>Hyphomicrobiales</taxon>
        <taxon>Rhizobiaceae</taxon>
        <taxon>Rhizobium/Agrobacterium group</taxon>
        <taxon>Rhizobium</taxon>
    </lineage>
</organism>
<sequence length="67" mass="7643">MARHGMTWDDIKHLEVDDDGRLYWKGEAVILEKRLRLEKYQIVLATLATAGAVLSGVHPFGSSFGWW</sequence>
<feature type="transmembrane region" description="Helical" evidence="1">
    <location>
        <begin position="42"/>
        <end position="61"/>
    </location>
</feature>
<dbReference type="RefSeq" id="WP_074061077.1">
    <property type="nucleotide sequence ID" value="NZ_CP017241.1"/>
</dbReference>
<keyword evidence="1" id="KW-1133">Transmembrane helix</keyword>
<gene>
    <name evidence="2" type="ORF">AM571_CH01762</name>
</gene>
<name>A0A1L5P359_RHIET</name>
<dbReference type="AlphaFoldDB" id="A0A1L5P359"/>
<proteinExistence type="predicted"/>
<evidence type="ECO:0000313" key="3">
    <source>
        <dbReference type="Proteomes" id="UP000185109"/>
    </source>
</evidence>
<accession>A0A1L5P359</accession>
<dbReference type="Proteomes" id="UP000185109">
    <property type="component" value="Chromosome"/>
</dbReference>
<keyword evidence="1" id="KW-0812">Transmembrane</keyword>
<dbReference type="EMBL" id="CP017241">
    <property type="protein sequence ID" value="APO74583.1"/>
    <property type="molecule type" value="Genomic_DNA"/>
</dbReference>
<evidence type="ECO:0000313" key="2">
    <source>
        <dbReference type="EMBL" id="APO74583.1"/>
    </source>
</evidence>
<evidence type="ECO:0000256" key="1">
    <source>
        <dbReference type="SAM" id="Phobius"/>
    </source>
</evidence>
<reference evidence="2 3" key="1">
    <citation type="submission" date="2016-09" db="EMBL/GenBank/DDBJ databases">
        <title>The complete genome sequences of Rhizobium gallicum, symbiovars gallicum and phaseoli, symbionts associated to common bean (Phaseolus vulgaris).</title>
        <authorList>
            <person name="Bustos P."/>
            <person name="Santamaria R.I."/>
            <person name="Perez-Carrascal O.M."/>
            <person name="Juarez S."/>
            <person name="Lozano L."/>
            <person name="Martinez-Flores I."/>
            <person name="Martinez-Romero E."/>
            <person name="Cevallos M."/>
            <person name="Romero D."/>
            <person name="Davila G."/>
            <person name="Gonzalez V."/>
        </authorList>
    </citation>
    <scope>NUCLEOTIDE SEQUENCE [LARGE SCALE GENOMIC DNA]</scope>
    <source>
        <strain evidence="2 3">8C-3</strain>
    </source>
</reference>